<protein>
    <submittedName>
        <fullName evidence="3">Helix-hairpin-helix domain-containing protein</fullName>
    </submittedName>
</protein>
<accession>A0ABY4SH00</accession>
<proteinExistence type="predicted"/>
<dbReference type="SMART" id="SM00278">
    <property type="entry name" value="HhH1"/>
    <property type="match status" value="2"/>
</dbReference>
<evidence type="ECO:0000313" key="3">
    <source>
        <dbReference type="EMBL" id="URI11402.1"/>
    </source>
</evidence>
<feature type="domain" description="Helix-hairpin-helix DNA-binding motif class 1" evidence="2">
    <location>
        <begin position="63"/>
        <end position="82"/>
    </location>
</feature>
<dbReference type="EMBL" id="CP097636">
    <property type="protein sequence ID" value="URI11402.1"/>
    <property type="molecule type" value="Genomic_DNA"/>
</dbReference>
<feature type="chain" id="PRO_5045936017" evidence="1">
    <location>
        <begin position="24"/>
        <end position="112"/>
    </location>
</feature>
<evidence type="ECO:0000259" key="2">
    <source>
        <dbReference type="SMART" id="SM00278"/>
    </source>
</evidence>
<feature type="signal peptide" evidence="1">
    <location>
        <begin position="1"/>
        <end position="23"/>
    </location>
</feature>
<dbReference type="RefSeq" id="WP_250199597.1">
    <property type="nucleotide sequence ID" value="NZ_CP097636.1"/>
</dbReference>
<evidence type="ECO:0000313" key="4">
    <source>
        <dbReference type="Proteomes" id="UP001056201"/>
    </source>
</evidence>
<evidence type="ECO:0000256" key="1">
    <source>
        <dbReference type="SAM" id="SignalP"/>
    </source>
</evidence>
<organism evidence="3 4">
    <name type="scientific">Aquincola tertiaricarbonis</name>
    <dbReference type="NCBI Taxonomy" id="391953"/>
    <lineage>
        <taxon>Bacteria</taxon>
        <taxon>Pseudomonadati</taxon>
        <taxon>Pseudomonadota</taxon>
        <taxon>Betaproteobacteria</taxon>
        <taxon>Burkholderiales</taxon>
        <taxon>Sphaerotilaceae</taxon>
        <taxon>Aquincola</taxon>
    </lineage>
</organism>
<dbReference type="SUPFAM" id="SSF47781">
    <property type="entry name" value="RuvA domain 2-like"/>
    <property type="match status" value="1"/>
</dbReference>
<reference evidence="3" key="1">
    <citation type="submission" date="2022-05" db="EMBL/GenBank/DDBJ databases">
        <title>An RpoN-dependent PEP-CTERM gene is involved in floc formation of an Aquincola tertiaricarbonis strain.</title>
        <authorList>
            <person name="Qiu D."/>
            <person name="Xia M."/>
        </authorList>
    </citation>
    <scope>NUCLEOTIDE SEQUENCE</scope>
    <source>
        <strain evidence="3">RN12</strain>
    </source>
</reference>
<keyword evidence="1" id="KW-0732">Signal</keyword>
<keyword evidence="4" id="KW-1185">Reference proteome</keyword>
<dbReference type="Proteomes" id="UP001056201">
    <property type="component" value="Chromosome 2"/>
</dbReference>
<feature type="domain" description="Helix-hairpin-helix DNA-binding motif class 1" evidence="2">
    <location>
        <begin position="33"/>
        <end position="52"/>
    </location>
</feature>
<dbReference type="Gene3D" id="1.10.150.320">
    <property type="entry name" value="Photosystem II 12 kDa extrinsic protein"/>
    <property type="match status" value="1"/>
</dbReference>
<sequence length="112" mass="11621">MFSSVKTTFVAVAAALLSSLAFAATDVNKADQAQLESVKGIGPSMSNRLLEARKTAPFKDWNDLIDRVQGIGPAKAGKLSAEGLTVNGAVYAAGTAPAEKAKPATEKKSEKK</sequence>
<dbReference type="Pfam" id="PF12836">
    <property type="entry name" value="HHH_3"/>
    <property type="match status" value="1"/>
</dbReference>
<gene>
    <name evidence="3" type="ORF">MW290_20880</name>
</gene>
<dbReference type="InterPro" id="IPR003583">
    <property type="entry name" value="Hlx-hairpin-Hlx_DNA-bd_motif"/>
</dbReference>
<dbReference type="InterPro" id="IPR010994">
    <property type="entry name" value="RuvA_2-like"/>
</dbReference>
<name>A0ABY4SH00_AQUTE</name>